<evidence type="ECO:0000313" key="5">
    <source>
        <dbReference type="EMBL" id="KAL3419579.1"/>
    </source>
</evidence>
<evidence type="ECO:0000256" key="4">
    <source>
        <dbReference type="RuleBase" id="RU364147"/>
    </source>
</evidence>
<accession>A0ABR4P8G9</accession>
<organism evidence="5 6">
    <name type="scientific">Phlyctema vagabunda</name>
    <dbReference type="NCBI Taxonomy" id="108571"/>
    <lineage>
        <taxon>Eukaryota</taxon>
        <taxon>Fungi</taxon>
        <taxon>Dikarya</taxon>
        <taxon>Ascomycota</taxon>
        <taxon>Pezizomycotina</taxon>
        <taxon>Leotiomycetes</taxon>
        <taxon>Helotiales</taxon>
        <taxon>Dermateaceae</taxon>
        <taxon>Phlyctema</taxon>
    </lineage>
</organism>
<dbReference type="Pfam" id="PF10280">
    <property type="entry name" value="Med11"/>
    <property type="match status" value="1"/>
</dbReference>
<comment type="subunit">
    <text evidence="4">Component of the Mediator complex.</text>
</comment>
<dbReference type="InterPro" id="IPR019404">
    <property type="entry name" value="Mediator_Med11"/>
</dbReference>
<dbReference type="EMBL" id="JBFCZG010000007">
    <property type="protein sequence ID" value="KAL3419579.1"/>
    <property type="molecule type" value="Genomic_DNA"/>
</dbReference>
<comment type="subcellular location">
    <subcellularLocation>
        <location evidence="1 4">Nucleus</location>
    </subcellularLocation>
</comment>
<name>A0ABR4P8G9_9HELO</name>
<keyword evidence="3 4" id="KW-0539">Nucleus</keyword>
<keyword evidence="4" id="KW-0804">Transcription</keyword>
<keyword evidence="4" id="KW-0805">Transcription regulation</keyword>
<comment type="function">
    <text evidence="4">Component of the Mediator complex, a coactivator involved in the regulated transcription of nearly all RNA polymerase II-dependent genes. Mediator functions as a bridge to convey information from gene-specific regulatory proteins to the basal RNA polymerase II transcription machinery. Mediator is recruited to promoters by direct interactions with regulatory proteins and serves as a scaffold for the assembly of a functional pre-initiation complex with RNA polymerase II and the general transcription factors.</text>
</comment>
<gene>
    <name evidence="4" type="primary">MED11</name>
    <name evidence="5" type="ORF">PVAG01_08077</name>
</gene>
<evidence type="ECO:0000256" key="3">
    <source>
        <dbReference type="ARBA" id="ARBA00023242"/>
    </source>
</evidence>
<evidence type="ECO:0000256" key="2">
    <source>
        <dbReference type="ARBA" id="ARBA00008186"/>
    </source>
</evidence>
<proteinExistence type="inferred from homology"/>
<evidence type="ECO:0000256" key="1">
    <source>
        <dbReference type="ARBA" id="ARBA00004123"/>
    </source>
</evidence>
<evidence type="ECO:0000313" key="6">
    <source>
        <dbReference type="Proteomes" id="UP001629113"/>
    </source>
</evidence>
<sequence>MDTSNGQAGNAAFKPFTKAERIQQLNDIDRSITKLLQSAGLAIQTLSATQATPGTTTSDRREAFQDASNSYLKTLQSVDVNLRRQILGLEEANIIPPDKVKPKSVAGKSAESQGSIASVDKAIVTEGTMGKLDIGWLNTRSGRVGRDMEAELWAKAKTFLEGLDENKSNGDGDEHMAD</sequence>
<keyword evidence="6" id="KW-1185">Reference proteome</keyword>
<comment type="caution">
    <text evidence="5">The sequence shown here is derived from an EMBL/GenBank/DDBJ whole genome shotgun (WGS) entry which is preliminary data.</text>
</comment>
<dbReference type="PANTHER" id="PTHR22890">
    <property type="entry name" value="MEDIATOR OF RNA POLYMERASE II TRANSCRIPTION SUBUNIT 11"/>
    <property type="match status" value="1"/>
</dbReference>
<dbReference type="Gene3D" id="1.10.287.3490">
    <property type="match status" value="1"/>
</dbReference>
<reference evidence="5 6" key="1">
    <citation type="submission" date="2024-06" db="EMBL/GenBank/DDBJ databases">
        <title>Complete genome of Phlyctema vagabunda strain 19-DSS-EL-015.</title>
        <authorList>
            <person name="Fiorenzani C."/>
        </authorList>
    </citation>
    <scope>NUCLEOTIDE SEQUENCE [LARGE SCALE GENOMIC DNA]</scope>
    <source>
        <strain evidence="5 6">19-DSS-EL-015</strain>
    </source>
</reference>
<protein>
    <recommendedName>
        <fullName evidence="4">Mediator of RNA polymerase II transcription subunit 11</fullName>
    </recommendedName>
    <alternativeName>
        <fullName evidence="4">Mediator complex subunit 11</fullName>
    </alternativeName>
</protein>
<keyword evidence="4" id="KW-0010">Activator</keyword>
<comment type="similarity">
    <text evidence="2 4">Belongs to the Mediator complex subunit 11 family.</text>
</comment>
<dbReference type="Proteomes" id="UP001629113">
    <property type="component" value="Unassembled WGS sequence"/>
</dbReference>